<dbReference type="Pfam" id="PF12697">
    <property type="entry name" value="Abhydrolase_6"/>
    <property type="match status" value="1"/>
</dbReference>
<evidence type="ECO:0000313" key="3">
    <source>
        <dbReference type="Proteomes" id="UP001151582"/>
    </source>
</evidence>
<dbReference type="Proteomes" id="UP001151582">
    <property type="component" value="Unassembled WGS sequence"/>
</dbReference>
<dbReference type="EMBL" id="JANBQB010000043">
    <property type="protein sequence ID" value="KAJ1983729.1"/>
    <property type="molecule type" value="Genomic_DNA"/>
</dbReference>
<dbReference type="PANTHER" id="PTHR43194">
    <property type="entry name" value="HYDROLASE ALPHA/BETA FOLD FAMILY"/>
    <property type="match status" value="1"/>
</dbReference>
<accession>A0A9W8EE38</accession>
<gene>
    <name evidence="2" type="ORF">H4R34_001107</name>
</gene>
<feature type="domain" description="AB hydrolase-1" evidence="1">
    <location>
        <begin position="43"/>
        <end position="325"/>
    </location>
</feature>
<dbReference type="InterPro" id="IPR050228">
    <property type="entry name" value="Carboxylesterase_BioH"/>
</dbReference>
<dbReference type="AlphaFoldDB" id="A0A9W8EE38"/>
<dbReference type="InterPro" id="IPR000073">
    <property type="entry name" value="AB_hydrolase_1"/>
</dbReference>
<dbReference type="InterPro" id="IPR029058">
    <property type="entry name" value="AB_hydrolase_fold"/>
</dbReference>
<reference evidence="2" key="1">
    <citation type="submission" date="2022-07" db="EMBL/GenBank/DDBJ databases">
        <title>Phylogenomic reconstructions and comparative analyses of Kickxellomycotina fungi.</title>
        <authorList>
            <person name="Reynolds N.K."/>
            <person name="Stajich J.E."/>
            <person name="Barry K."/>
            <person name="Grigoriev I.V."/>
            <person name="Crous P."/>
            <person name="Smith M.E."/>
        </authorList>
    </citation>
    <scope>NUCLEOTIDE SEQUENCE</scope>
    <source>
        <strain evidence="2">RSA 567</strain>
    </source>
</reference>
<dbReference type="OrthoDB" id="94039at2759"/>
<protein>
    <recommendedName>
        <fullName evidence="1">AB hydrolase-1 domain-containing protein</fullName>
    </recommendedName>
</protein>
<dbReference type="PANTHER" id="PTHR43194:SF2">
    <property type="entry name" value="PEROXISOMAL MEMBRANE PROTEIN LPX1"/>
    <property type="match status" value="1"/>
</dbReference>
<organism evidence="2 3">
    <name type="scientific">Dimargaris verticillata</name>
    <dbReference type="NCBI Taxonomy" id="2761393"/>
    <lineage>
        <taxon>Eukaryota</taxon>
        <taxon>Fungi</taxon>
        <taxon>Fungi incertae sedis</taxon>
        <taxon>Zoopagomycota</taxon>
        <taxon>Kickxellomycotina</taxon>
        <taxon>Dimargaritomycetes</taxon>
        <taxon>Dimargaritales</taxon>
        <taxon>Dimargaritaceae</taxon>
        <taxon>Dimargaris</taxon>
    </lineage>
</organism>
<evidence type="ECO:0000259" key="1">
    <source>
        <dbReference type="Pfam" id="PF12697"/>
    </source>
</evidence>
<evidence type="ECO:0000313" key="2">
    <source>
        <dbReference type="EMBL" id="KAJ1983729.1"/>
    </source>
</evidence>
<name>A0A9W8EE38_9FUNG</name>
<comment type="caution">
    <text evidence="2">The sequence shown here is derived from an EMBL/GenBank/DDBJ whole genome shotgun (WGS) entry which is preliminary data.</text>
</comment>
<sequence length="351" mass="38794">MDRFDIATEVLPSSRPGQVNAIKQFRTRQACLATPPKGVGLTLLFAHATGFHKELWEPIIARLPLESSSMEEAPAAAKTQAVVPILSEYPWTAALPTAVPWHIEQIVTFDIWNHGDSAVANQGTLTDDESVFRGSEDCSVLLAQLQITTPLIGVGHSMGGTVLMMLETMRPGTFTTILSIDPAIYFSQRTLGRLAHQASKRRSAWPSWQAASQYFNSNPFYDHWHPEVRDLHVRYGLTTASDGASVQLKCSPTQEALLYACAGPGSRWTIEHLHEVRCPVRFMLAEKSFLCPQPHFVRDVVKACRLVDAVQVKSVGHFIPMEAPLTVTQQVAQFVHQSLSLGPVLAPRPRL</sequence>
<dbReference type="Gene3D" id="3.40.50.1820">
    <property type="entry name" value="alpha/beta hydrolase"/>
    <property type="match status" value="1"/>
</dbReference>
<dbReference type="SUPFAM" id="SSF53474">
    <property type="entry name" value="alpha/beta-Hydrolases"/>
    <property type="match status" value="1"/>
</dbReference>
<proteinExistence type="predicted"/>
<keyword evidence="3" id="KW-1185">Reference proteome</keyword>